<name>A0ABT1VE11_9ACTN</name>
<evidence type="ECO:0000259" key="1">
    <source>
        <dbReference type="Pfam" id="PF00501"/>
    </source>
</evidence>
<reference evidence="3 4" key="1">
    <citation type="submission" date="2022-07" db="EMBL/GenBank/DDBJ databases">
        <authorList>
            <person name="Phongsopitanun W."/>
            <person name="Tanasupawat S."/>
        </authorList>
    </citation>
    <scope>NUCLEOTIDE SEQUENCE [LARGE SCALE GENOMIC DNA]</scope>
    <source>
        <strain evidence="3 4">RCU-064</strain>
    </source>
</reference>
<dbReference type="PANTHER" id="PTHR45527:SF1">
    <property type="entry name" value="FATTY ACID SYNTHASE"/>
    <property type="match status" value="1"/>
</dbReference>
<dbReference type="InterPro" id="IPR025110">
    <property type="entry name" value="AMP-bd_C"/>
</dbReference>
<sequence>ADVGRPSFMKVTPSHLGLLEALPEEVSPSGMLITGGEALVGEALVSWRAAHPDVTVVNAYGPTEATVNCADYSIEPGQELASGAVPIGRPFWNTRAYVLDAWLRPVPPGVAGELYVAGVVLARGYLGRADLTAERFTADPYGPAGARMYRTGDLARWNADGQLVYVGRVDDQVKVRGFRIELGEIQAVISGHPEVAQAAVVVREDRVGDQRLVAYVVAADASVSDVALREHAAA</sequence>
<feature type="non-terminal residue" evidence="3">
    <location>
        <position position="234"/>
    </location>
</feature>
<organism evidence="3 4">
    <name type="scientific">Streptomyces rugosispiralis</name>
    <dbReference type="NCBI Taxonomy" id="2967341"/>
    <lineage>
        <taxon>Bacteria</taxon>
        <taxon>Bacillati</taxon>
        <taxon>Actinomycetota</taxon>
        <taxon>Actinomycetes</taxon>
        <taxon>Kitasatosporales</taxon>
        <taxon>Streptomycetaceae</taxon>
        <taxon>Streptomyces</taxon>
    </lineage>
</organism>
<evidence type="ECO:0000313" key="3">
    <source>
        <dbReference type="EMBL" id="MCQ8195638.1"/>
    </source>
</evidence>
<dbReference type="InterPro" id="IPR045851">
    <property type="entry name" value="AMP-bd_C_sf"/>
</dbReference>
<feature type="domain" description="AMP-binding enzyme C-terminal" evidence="2">
    <location>
        <begin position="184"/>
        <end position="232"/>
    </location>
</feature>
<evidence type="ECO:0000313" key="4">
    <source>
        <dbReference type="Proteomes" id="UP001204746"/>
    </source>
</evidence>
<dbReference type="Gene3D" id="3.40.50.12780">
    <property type="entry name" value="N-terminal domain of ligase-like"/>
    <property type="match status" value="1"/>
</dbReference>
<feature type="domain" description="AMP-dependent synthetase/ligase" evidence="1">
    <location>
        <begin position="5"/>
        <end position="126"/>
    </location>
</feature>
<keyword evidence="4" id="KW-1185">Reference proteome</keyword>
<comment type="caution">
    <text evidence="3">The sequence shown here is derived from an EMBL/GenBank/DDBJ whole genome shotgun (WGS) entry which is preliminary data.</text>
</comment>
<proteinExistence type="predicted"/>
<accession>A0ABT1VE11</accession>
<dbReference type="Gene3D" id="3.30.300.30">
    <property type="match status" value="1"/>
</dbReference>
<dbReference type="Pfam" id="PF00501">
    <property type="entry name" value="AMP-binding"/>
    <property type="match status" value="1"/>
</dbReference>
<evidence type="ECO:0000259" key="2">
    <source>
        <dbReference type="Pfam" id="PF13193"/>
    </source>
</evidence>
<dbReference type="SUPFAM" id="SSF56801">
    <property type="entry name" value="Acetyl-CoA synthetase-like"/>
    <property type="match status" value="1"/>
</dbReference>
<dbReference type="Pfam" id="PF13193">
    <property type="entry name" value="AMP-binding_C"/>
    <property type="match status" value="1"/>
</dbReference>
<dbReference type="PANTHER" id="PTHR45527">
    <property type="entry name" value="NONRIBOSOMAL PEPTIDE SYNTHETASE"/>
    <property type="match status" value="1"/>
</dbReference>
<dbReference type="InterPro" id="IPR000873">
    <property type="entry name" value="AMP-dep_synth/lig_dom"/>
</dbReference>
<gene>
    <name evidence="3" type="ORF">NP777_47050</name>
</gene>
<dbReference type="Proteomes" id="UP001204746">
    <property type="component" value="Unassembled WGS sequence"/>
</dbReference>
<dbReference type="InterPro" id="IPR042099">
    <property type="entry name" value="ANL_N_sf"/>
</dbReference>
<dbReference type="EMBL" id="JANIAA010000200">
    <property type="protein sequence ID" value="MCQ8195638.1"/>
    <property type="molecule type" value="Genomic_DNA"/>
</dbReference>
<protein>
    <submittedName>
        <fullName evidence="3">AMP-binding protein</fullName>
    </submittedName>
</protein>
<feature type="non-terminal residue" evidence="3">
    <location>
        <position position="1"/>
    </location>
</feature>